<name>A0A1M5QWM8_9RHOB</name>
<dbReference type="SUPFAM" id="SSF51197">
    <property type="entry name" value="Clavaminate synthase-like"/>
    <property type="match status" value="1"/>
</dbReference>
<dbReference type="PANTHER" id="PTHR10696:SF56">
    <property type="entry name" value="TAUD_TFDA-LIKE DOMAIN-CONTAINING PROTEIN"/>
    <property type="match status" value="1"/>
</dbReference>
<organism evidence="5 6">
    <name type="scientific">Cognatiyoonia sediminum</name>
    <dbReference type="NCBI Taxonomy" id="1508389"/>
    <lineage>
        <taxon>Bacteria</taxon>
        <taxon>Pseudomonadati</taxon>
        <taxon>Pseudomonadota</taxon>
        <taxon>Alphaproteobacteria</taxon>
        <taxon>Rhodobacterales</taxon>
        <taxon>Paracoccaceae</taxon>
        <taxon>Cognatiyoonia</taxon>
    </lineage>
</organism>
<protein>
    <submittedName>
        <fullName evidence="5">Taurine dioxygenase, alpha-ketoglutarate-dependent</fullName>
    </submittedName>
</protein>
<dbReference type="Pfam" id="PF02668">
    <property type="entry name" value="TauD"/>
    <property type="match status" value="1"/>
</dbReference>
<evidence type="ECO:0000259" key="4">
    <source>
        <dbReference type="Pfam" id="PF02668"/>
    </source>
</evidence>
<dbReference type="STRING" id="1508389.SAMN05444003_2355"/>
<keyword evidence="6" id="KW-1185">Reference proteome</keyword>
<keyword evidence="2" id="KW-0560">Oxidoreductase</keyword>
<keyword evidence="3" id="KW-0045">Antibiotic biosynthesis</keyword>
<reference evidence="5 6" key="1">
    <citation type="submission" date="2016-11" db="EMBL/GenBank/DDBJ databases">
        <authorList>
            <person name="Jaros S."/>
            <person name="Januszkiewicz K."/>
            <person name="Wedrychowicz H."/>
        </authorList>
    </citation>
    <scope>NUCLEOTIDE SEQUENCE [LARGE SCALE GENOMIC DNA]</scope>
    <source>
        <strain evidence="5 6">DSM 28715</strain>
    </source>
</reference>
<dbReference type="EMBL" id="FQXB01000003">
    <property type="protein sequence ID" value="SHH18321.1"/>
    <property type="molecule type" value="Genomic_DNA"/>
</dbReference>
<dbReference type="PANTHER" id="PTHR10696">
    <property type="entry name" value="GAMMA-BUTYROBETAINE HYDROXYLASE-RELATED"/>
    <property type="match status" value="1"/>
</dbReference>
<accession>A0A1M5QWM8</accession>
<dbReference type="InterPro" id="IPR003819">
    <property type="entry name" value="TauD/TfdA-like"/>
</dbReference>
<keyword evidence="5" id="KW-0223">Dioxygenase</keyword>
<sequence>MQEEEEMKKFFAPNPNTELNAWIADNFDQVKDGLDQAGLVLFRGFDTEDAATLKNTLGLFGADPMTDARWSTPRSSVGEGAFTSTEYPAEQWIVLHSEMSYARLWPRLLMFQCKIAAETGGATTIADLQAVSDSLGDIVAEFHEREVIYQRNFRAGLDIPWQTAFGTEDKDEVLEIGRRNGLEVEWRPDGTLRTAQQAQGAIEGPNGALWFNQAHLFHPCQLPSQTRQALVAALGADGLPRNAVFGDGEPIPDATIERILEVLTQHTESIDWQDNDLSIIDNMRWMHGRSPFTGSRKVLAAMGQPQEAPALTPVFD</sequence>
<evidence type="ECO:0000313" key="6">
    <source>
        <dbReference type="Proteomes" id="UP000184074"/>
    </source>
</evidence>
<gene>
    <name evidence="5" type="ORF">SAMN05444003_2355</name>
</gene>
<dbReference type="GO" id="GO:0016706">
    <property type="term" value="F:2-oxoglutarate-dependent dioxygenase activity"/>
    <property type="evidence" value="ECO:0007669"/>
    <property type="project" value="UniProtKB-ARBA"/>
</dbReference>
<dbReference type="Gene3D" id="3.60.130.10">
    <property type="entry name" value="Clavaminate synthase-like"/>
    <property type="match status" value="1"/>
</dbReference>
<evidence type="ECO:0000313" key="5">
    <source>
        <dbReference type="EMBL" id="SHH18321.1"/>
    </source>
</evidence>
<feature type="domain" description="TauD/TfdA-like" evidence="4">
    <location>
        <begin position="18"/>
        <end position="300"/>
    </location>
</feature>
<dbReference type="InterPro" id="IPR042098">
    <property type="entry name" value="TauD-like_sf"/>
</dbReference>
<dbReference type="InterPro" id="IPR050411">
    <property type="entry name" value="AlphaKG_dependent_hydroxylases"/>
</dbReference>
<dbReference type="Proteomes" id="UP000184074">
    <property type="component" value="Unassembled WGS sequence"/>
</dbReference>
<proteinExistence type="predicted"/>
<evidence type="ECO:0000256" key="3">
    <source>
        <dbReference type="ARBA" id="ARBA00023194"/>
    </source>
</evidence>
<dbReference type="AlphaFoldDB" id="A0A1M5QWM8"/>
<comment type="cofactor">
    <cofactor evidence="1">
        <name>Fe(2+)</name>
        <dbReference type="ChEBI" id="CHEBI:29033"/>
    </cofactor>
</comment>
<evidence type="ECO:0000256" key="2">
    <source>
        <dbReference type="ARBA" id="ARBA00023002"/>
    </source>
</evidence>
<dbReference type="GO" id="GO:0017000">
    <property type="term" value="P:antibiotic biosynthetic process"/>
    <property type="evidence" value="ECO:0007669"/>
    <property type="project" value="UniProtKB-KW"/>
</dbReference>
<evidence type="ECO:0000256" key="1">
    <source>
        <dbReference type="ARBA" id="ARBA00001954"/>
    </source>
</evidence>